<dbReference type="InterPro" id="IPR010684">
    <property type="entry name" value="RNA_pol_II_trans_fac_SIII_A"/>
</dbReference>
<dbReference type="EMBL" id="CM002927">
    <property type="protein sequence ID" value="KGN47016.1"/>
    <property type="molecule type" value="Genomic_DNA"/>
</dbReference>
<evidence type="ECO:0008006" key="3">
    <source>
        <dbReference type="Google" id="ProtNLM"/>
    </source>
</evidence>
<reference evidence="1 2" key="2">
    <citation type="journal article" date="2009" name="PLoS ONE">
        <title>An integrated genetic and cytogenetic map of the cucumber genome.</title>
        <authorList>
            <person name="Ren Y."/>
            <person name="Zhang Z."/>
            <person name="Liu J."/>
            <person name="Staub J.E."/>
            <person name="Han Y."/>
            <person name="Cheng Z."/>
            <person name="Li X."/>
            <person name="Lu J."/>
            <person name="Miao H."/>
            <person name="Kang H."/>
            <person name="Xie B."/>
            <person name="Gu X."/>
            <person name="Wang X."/>
            <person name="Du Y."/>
            <person name="Jin W."/>
            <person name="Huang S."/>
        </authorList>
    </citation>
    <scope>NUCLEOTIDE SEQUENCE [LARGE SCALE GENOMIC DNA]</scope>
    <source>
        <strain evidence="2">cv. 9930</strain>
    </source>
</reference>
<dbReference type="AlphaFoldDB" id="A0A0A0KGZ5"/>
<dbReference type="Proteomes" id="UP000029981">
    <property type="component" value="Chromosome 6"/>
</dbReference>
<sequence length="230" mass="26897">MYRVRKIPSLVDLCVNKAIDNLRFLGDVGETDIHLLDRILPHCTVDQLMHVEKSSEGRDLTPVTDKLWKKFYERQFGKESTTTVIERMRQKRVAFRWIQLYEAKMEDIEKNESKAADRIKQSYLKENAQCGRKICIEEGNGERFGKLELELGASAWVIDCLVAAAELSNPLGFWWRRWLERTNIFFQASLEGRRGSKRRLKLWKELDTVVKADCSKVESEGSPEDKKWEI</sequence>
<dbReference type="PANTHER" id="PTHR47543:SF2">
    <property type="entry name" value="RNA POLYMERASE II TRANSCRIPTION FACTOR SIII SUBUNIT A"/>
    <property type="match status" value="1"/>
</dbReference>
<evidence type="ECO:0000313" key="2">
    <source>
        <dbReference type="Proteomes" id="UP000029981"/>
    </source>
</evidence>
<name>A0A0A0KGZ5_CUCSA</name>
<dbReference type="PANTHER" id="PTHR47543">
    <property type="entry name" value="OS08G0169600 PROTEIN"/>
    <property type="match status" value="1"/>
</dbReference>
<dbReference type="GO" id="GO:0006368">
    <property type="term" value="P:transcription elongation by RNA polymerase II"/>
    <property type="evidence" value="ECO:0007669"/>
    <property type="project" value="InterPro"/>
</dbReference>
<dbReference type="eggNOG" id="KOG2821">
    <property type="taxonomic scope" value="Eukaryota"/>
</dbReference>
<reference evidence="1 2" key="3">
    <citation type="journal article" date="2010" name="BMC Genomics">
        <title>Transcriptome sequencing and comparative analysis of cucumber flowers with different sex types.</title>
        <authorList>
            <person name="Guo S."/>
            <person name="Zheng Y."/>
            <person name="Joung J.G."/>
            <person name="Liu S."/>
            <person name="Zhang Z."/>
            <person name="Crasta O.R."/>
            <person name="Sobral B.W."/>
            <person name="Xu Y."/>
            <person name="Huang S."/>
            <person name="Fei Z."/>
        </authorList>
    </citation>
    <scope>NUCLEOTIDE SEQUENCE [LARGE SCALE GENOMIC DNA]</scope>
    <source>
        <strain evidence="2">cv. 9930</strain>
    </source>
</reference>
<organism evidence="1 2">
    <name type="scientific">Cucumis sativus</name>
    <name type="common">Cucumber</name>
    <dbReference type="NCBI Taxonomy" id="3659"/>
    <lineage>
        <taxon>Eukaryota</taxon>
        <taxon>Viridiplantae</taxon>
        <taxon>Streptophyta</taxon>
        <taxon>Embryophyta</taxon>
        <taxon>Tracheophyta</taxon>
        <taxon>Spermatophyta</taxon>
        <taxon>Magnoliopsida</taxon>
        <taxon>eudicotyledons</taxon>
        <taxon>Gunneridae</taxon>
        <taxon>Pentapetalae</taxon>
        <taxon>rosids</taxon>
        <taxon>fabids</taxon>
        <taxon>Cucurbitales</taxon>
        <taxon>Cucurbitaceae</taxon>
        <taxon>Benincaseae</taxon>
        <taxon>Cucumis</taxon>
    </lineage>
</organism>
<dbReference type="GO" id="GO:0070449">
    <property type="term" value="C:elongin complex"/>
    <property type="evidence" value="ECO:0007669"/>
    <property type="project" value="InterPro"/>
</dbReference>
<dbReference type="Gene3D" id="6.10.250.3180">
    <property type="match status" value="1"/>
</dbReference>
<accession>A0A0A0KGZ5</accession>
<evidence type="ECO:0000313" key="1">
    <source>
        <dbReference type="EMBL" id="KGN47016.1"/>
    </source>
</evidence>
<gene>
    <name evidence="1" type="ORF">Csa_6G169320</name>
</gene>
<proteinExistence type="predicted"/>
<dbReference type="STRING" id="3659.A0A0A0KGZ5"/>
<dbReference type="Gramene" id="KGN47016">
    <property type="protein sequence ID" value="KGN47016"/>
    <property type="gene ID" value="Csa_6G169320"/>
</dbReference>
<reference evidence="1 2" key="1">
    <citation type="journal article" date="2009" name="Nat. Genet.">
        <title>The genome of the cucumber, Cucumis sativus L.</title>
        <authorList>
            <person name="Huang S."/>
            <person name="Li R."/>
            <person name="Zhang Z."/>
            <person name="Li L."/>
            <person name="Gu X."/>
            <person name="Fan W."/>
            <person name="Lucas W.J."/>
            <person name="Wang X."/>
            <person name="Xie B."/>
            <person name="Ni P."/>
            <person name="Ren Y."/>
            <person name="Zhu H."/>
            <person name="Li J."/>
            <person name="Lin K."/>
            <person name="Jin W."/>
            <person name="Fei Z."/>
            <person name="Li G."/>
            <person name="Staub J."/>
            <person name="Kilian A."/>
            <person name="van der Vossen E.A."/>
            <person name="Wu Y."/>
            <person name="Guo J."/>
            <person name="He J."/>
            <person name="Jia Z."/>
            <person name="Ren Y."/>
            <person name="Tian G."/>
            <person name="Lu Y."/>
            <person name="Ruan J."/>
            <person name="Qian W."/>
            <person name="Wang M."/>
            <person name="Huang Q."/>
            <person name="Li B."/>
            <person name="Xuan Z."/>
            <person name="Cao J."/>
            <person name="Asan"/>
            <person name="Wu Z."/>
            <person name="Zhang J."/>
            <person name="Cai Q."/>
            <person name="Bai Y."/>
            <person name="Zhao B."/>
            <person name="Han Y."/>
            <person name="Li Y."/>
            <person name="Li X."/>
            <person name="Wang S."/>
            <person name="Shi Q."/>
            <person name="Liu S."/>
            <person name="Cho W.K."/>
            <person name="Kim J.Y."/>
            <person name="Xu Y."/>
            <person name="Heller-Uszynska K."/>
            <person name="Miao H."/>
            <person name="Cheng Z."/>
            <person name="Zhang S."/>
            <person name="Wu J."/>
            <person name="Yang Y."/>
            <person name="Kang H."/>
            <person name="Li M."/>
            <person name="Liang H."/>
            <person name="Ren X."/>
            <person name="Shi Z."/>
            <person name="Wen M."/>
            <person name="Jian M."/>
            <person name="Yang H."/>
            <person name="Zhang G."/>
            <person name="Yang Z."/>
            <person name="Chen R."/>
            <person name="Liu S."/>
            <person name="Li J."/>
            <person name="Ma L."/>
            <person name="Liu H."/>
            <person name="Zhou Y."/>
            <person name="Zhao J."/>
            <person name="Fang X."/>
            <person name="Li G."/>
            <person name="Fang L."/>
            <person name="Li Y."/>
            <person name="Liu D."/>
            <person name="Zheng H."/>
            <person name="Zhang Y."/>
            <person name="Qin N."/>
            <person name="Li Z."/>
            <person name="Yang G."/>
            <person name="Yang S."/>
            <person name="Bolund L."/>
            <person name="Kristiansen K."/>
            <person name="Zheng H."/>
            <person name="Li S."/>
            <person name="Zhang X."/>
            <person name="Yang H."/>
            <person name="Wang J."/>
            <person name="Sun R."/>
            <person name="Zhang B."/>
            <person name="Jiang S."/>
            <person name="Wang J."/>
            <person name="Du Y."/>
            <person name="Li S."/>
        </authorList>
    </citation>
    <scope>NUCLEOTIDE SEQUENCE [LARGE SCALE GENOMIC DNA]</scope>
    <source>
        <strain evidence="2">cv. 9930</strain>
    </source>
</reference>
<dbReference type="Pfam" id="PF06881">
    <property type="entry name" value="Elongin_A"/>
    <property type="match status" value="1"/>
</dbReference>
<protein>
    <recommendedName>
        <fullName evidence="3">Elongin-A</fullName>
    </recommendedName>
</protein>
<reference evidence="1 2" key="4">
    <citation type="journal article" date="2011" name="BMC Genomics">
        <title>RNA-Seq improves annotation of protein-coding genes in the cucumber genome.</title>
        <authorList>
            <person name="Li Z."/>
            <person name="Zhang Z."/>
            <person name="Yan P."/>
            <person name="Huang S."/>
            <person name="Fei Z."/>
            <person name="Lin K."/>
        </authorList>
    </citation>
    <scope>NUCLEOTIDE SEQUENCE [LARGE SCALE GENOMIC DNA]</scope>
    <source>
        <strain evidence="2">cv. 9930</strain>
    </source>
</reference>
<keyword evidence="2" id="KW-1185">Reference proteome</keyword>